<feature type="domain" description="Maltose/galactoside acetyltransferase" evidence="6">
    <location>
        <begin position="9"/>
        <end position="62"/>
    </location>
</feature>
<evidence type="ECO:0000313" key="7">
    <source>
        <dbReference type="EMBL" id="CAH1575397.1"/>
    </source>
</evidence>
<comment type="caution">
    <text evidence="7">The sequence shown here is derived from an EMBL/GenBank/DDBJ whole genome shotgun (WGS) entry which is preliminary data.</text>
</comment>
<dbReference type="EMBL" id="CAKMUD010000035">
    <property type="protein sequence ID" value="CAH1575397.1"/>
    <property type="molecule type" value="Genomic_DNA"/>
</dbReference>
<reference evidence="7" key="1">
    <citation type="submission" date="2022-01" db="EMBL/GenBank/DDBJ databases">
        <authorList>
            <person name="Lagorce A."/>
        </authorList>
    </citation>
    <scope>NUCLEOTIDE SEQUENCE</scope>
    <source>
        <strain evidence="7">Th15_F1_A12</strain>
    </source>
</reference>
<dbReference type="EC" id="2.3.1.-" evidence="5"/>
<organism evidence="7 8">
    <name type="scientific">Vibrio jasicida</name>
    <dbReference type="NCBI Taxonomy" id="766224"/>
    <lineage>
        <taxon>Bacteria</taxon>
        <taxon>Pseudomonadati</taxon>
        <taxon>Pseudomonadota</taxon>
        <taxon>Gammaproteobacteria</taxon>
        <taxon>Vibrionales</taxon>
        <taxon>Vibrionaceae</taxon>
        <taxon>Vibrio</taxon>
    </lineage>
</organism>
<dbReference type="FunFam" id="2.160.10.10:FF:000008">
    <property type="entry name" value="Maltose O-acetyltransferase"/>
    <property type="match status" value="1"/>
</dbReference>
<dbReference type="Pfam" id="PF12464">
    <property type="entry name" value="Mac"/>
    <property type="match status" value="1"/>
</dbReference>
<evidence type="ECO:0000256" key="2">
    <source>
        <dbReference type="ARBA" id="ARBA00022679"/>
    </source>
</evidence>
<dbReference type="InterPro" id="IPR018357">
    <property type="entry name" value="Hexapep_transf_CS"/>
</dbReference>
<dbReference type="PANTHER" id="PTHR43017">
    <property type="entry name" value="GALACTOSIDE O-ACETYLTRANSFERASE"/>
    <property type="match status" value="1"/>
</dbReference>
<dbReference type="Gene3D" id="2.160.10.10">
    <property type="entry name" value="Hexapeptide repeat proteins"/>
    <property type="match status" value="1"/>
</dbReference>
<dbReference type="SUPFAM" id="SSF51161">
    <property type="entry name" value="Trimeric LpxA-like enzymes"/>
    <property type="match status" value="1"/>
</dbReference>
<name>A0AAU9QH76_9VIBR</name>
<dbReference type="InterPro" id="IPR011004">
    <property type="entry name" value="Trimer_LpxA-like_sf"/>
</dbReference>
<proteinExistence type="inferred from homology"/>
<protein>
    <recommendedName>
        <fullName evidence="5">Acetyltransferase</fullName>
        <ecNumber evidence="5">2.3.1.-</ecNumber>
    </recommendedName>
</protein>
<evidence type="ECO:0000256" key="3">
    <source>
        <dbReference type="ARBA" id="ARBA00022737"/>
    </source>
</evidence>
<evidence type="ECO:0000259" key="6">
    <source>
        <dbReference type="SMART" id="SM01266"/>
    </source>
</evidence>
<dbReference type="AlphaFoldDB" id="A0AAU9QH76"/>
<evidence type="ECO:0000256" key="4">
    <source>
        <dbReference type="ARBA" id="ARBA00023315"/>
    </source>
</evidence>
<evidence type="ECO:0000313" key="8">
    <source>
        <dbReference type="Proteomes" id="UP001295462"/>
    </source>
</evidence>
<keyword evidence="4 5" id="KW-0012">Acyltransferase</keyword>
<dbReference type="PANTHER" id="PTHR43017:SF1">
    <property type="entry name" value="ACETYLTRANSFERASE YJL218W-RELATED"/>
    <property type="match status" value="1"/>
</dbReference>
<keyword evidence="2 5" id="KW-0808">Transferase</keyword>
<evidence type="ECO:0000256" key="5">
    <source>
        <dbReference type="RuleBase" id="RU367021"/>
    </source>
</evidence>
<sequence length="190" mass="20670">MVCSVKTEKQKMLAGESYDAWDKELYQARIECRKMLQKLNNSIPDTDEWRSAIDTLIPDAEGAFLEPPFRCDYGSNIKLGRNFYANFNCVVLDVAEVHIGDNVLFAPNVQIYTAGHPLDVKGRVEEGVEFGTPITLGDNVWLGGGVIVCPGVTIGENSVIGAGSVVTKDVPPNVVAAGNPCKVIRSIEQK</sequence>
<dbReference type="PROSITE" id="PS00101">
    <property type="entry name" value="HEXAPEP_TRANSFERASES"/>
    <property type="match status" value="1"/>
</dbReference>
<dbReference type="GO" id="GO:0008870">
    <property type="term" value="F:galactoside O-acetyltransferase activity"/>
    <property type="evidence" value="ECO:0007669"/>
    <property type="project" value="TreeGrafter"/>
</dbReference>
<dbReference type="Pfam" id="PF00132">
    <property type="entry name" value="Hexapep"/>
    <property type="match status" value="1"/>
</dbReference>
<keyword evidence="3" id="KW-0677">Repeat</keyword>
<dbReference type="Proteomes" id="UP001295462">
    <property type="component" value="Unassembled WGS sequence"/>
</dbReference>
<dbReference type="InterPro" id="IPR039369">
    <property type="entry name" value="LacA-like"/>
</dbReference>
<dbReference type="SMART" id="SM01266">
    <property type="entry name" value="Mac"/>
    <property type="match status" value="1"/>
</dbReference>
<accession>A0AAU9QH76</accession>
<gene>
    <name evidence="7" type="primary">maa</name>
    <name evidence="7" type="ORF">THF1A12_130093</name>
</gene>
<evidence type="ECO:0000256" key="1">
    <source>
        <dbReference type="ARBA" id="ARBA00007274"/>
    </source>
</evidence>
<dbReference type="InterPro" id="IPR001451">
    <property type="entry name" value="Hexapep"/>
</dbReference>
<comment type="similarity">
    <text evidence="1 5">Belongs to the transferase hexapeptide repeat family.</text>
</comment>
<dbReference type="CDD" id="cd03357">
    <property type="entry name" value="LbH_MAT_GAT"/>
    <property type="match status" value="1"/>
</dbReference>
<dbReference type="InterPro" id="IPR024688">
    <property type="entry name" value="Mac_dom"/>
</dbReference>